<proteinExistence type="predicted"/>
<accession>A0A6C8GLF4</accession>
<name>A0A6C8GLF4_SALET</name>
<evidence type="ECO:0000313" key="2">
    <source>
        <dbReference type="Proteomes" id="UP000004906"/>
    </source>
</evidence>
<dbReference type="Proteomes" id="UP000004906">
    <property type="component" value="Unassembled WGS sequence"/>
</dbReference>
<evidence type="ECO:0000313" key="1">
    <source>
        <dbReference type="EMBL" id="EHC35157.1"/>
    </source>
</evidence>
<organism evidence="1 2">
    <name type="scientific">Salmonella enterica subsp. enterica serovar Adelaide str. A4-669</name>
    <dbReference type="NCBI Taxonomy" id="913063"/>
    <lineage>
        <taxon>Bacteria</taxon>
        <taxon>Pseudomonadati</taxon>
        <taxon>Pseudomonadota</taxon>
        <taxon>Gammaproteobacteria</taxon>
        <taxon>Enterobacterales</taxon>
        <taxon>Enterobacteriaceae</taxon>
        <taxon>Salmonella</taxon>
    </lineage>
</organism>
<gene>
    <name evidence="1" type="ORF">LTSEADE_3093</name>
</gene>
<dbReference type="AlphaFoldDB" id="A0A6C8GLF4"/>
<dbReference type="EMBL" id="AFCI01001052">
    <property type="protein sequence ID" value="EHC35157.1"/>
    <property type="molecule type" value="Genomic_DNA"/>
</dbReference>
<reference evidence="1 2" key="1">
    <citation type="journal article" date="2011" name="BMC Genomics">
        <title>Genome sequencing reveals diversification of virulence factor content and possible host adaptation in distinct subpopulations of Salmonella enterica.</title>
        <authorList>
            <person name="den Bakker H.C."/>
            <person name="Moreno Switt A.I."/>
            <person name="Govoni G."/>
            <person name="Cummings C.A."/>
            <person name="Ranieri M.L."/>
            <person name="Degoricija L."/>
            <person name="Hoelzer K."/>
            <person name="Rodriguez-Rivera L.D."/>
            <person name="Brown S."/>
            <person name="Bolchacova E."/>
            <person name="Furtado M.R."/>
            <person name="Wiedmann M."/>
        </authorList>
    </citation>
    <scope>NUCLEOTIDE SEQUENCE [LARGE SCALE GENOMIC DNA]</scope>
    <source>
        <strain evidence="1 2">A4-669</strain>
    </source>
</reference>
<comment type="caution">
    <text evidence="1">The sequence shown here is derived from an EMBL/GenBank/DDBJ whole genome shotgun (WGS) entry which is preliminary data.</text>
</comment>
<protein>
    <submittedName>
        <fullName evidence="1">Uncharacterized protein</fullName>
    </submittedName>
</protein>
<sequence length="106" mass="11890">MNRMNNGVFTKSEELTALLIAGGLPENEVNDFVAFVYAPSYEQAIDEVMAYRLGIVAESLSPHWIIENLRTIADGNDKVAAVAALDVLQRMNRELFNPEFLFKKRG</sequence>